<keyword evidence="1" id="KW-0040">ANK repeat</keyword>
<evidence type="ECO:0000313" key="2">
    <source>
        <dbReference type="EMBL" id="JAV96679.1"/>
    </source>
</evidence>
<dbReference type="Proteomes" id="UP000327044">
    <property type="component" value="Unassembled WGS sequence"/>
</dbReference>
<protein>
    <submittedName>
        <fullName evidence="2">Uncharacterized protein</fullName>
    </submittedName>
</protein>
<dbReference type="PRINTS" id="PR01415">
    <property type="entry name" value="ANKYRIN"/>
</dbReference>
<evidence type="ECO:0000256" key="1">
    <source>
        <dbReference type="PROSITE-ProRule" id="PRU00023"/>
    </source>
</evidence>
<proteinExistence type="predicted"/>
<dbReference type="PROSITE" id="PS50088">
    <property type="entry name" value="ANK_REPEAT"/>
    <property type="match status" value="10"/>
</dbReference>
<dbReference type="PANTHER" id="PTHR24118">
    <property type="entry name" value="POTE ANKYRIN DOMAIN"/>
    <property type="match status" value="1"/>
</dbReference>
<dbReference type="Pfam" id="PF13606">
    <property type="entry name" value="Ank_3"/>
    <property type="match status" value="1"/>
</dbReference>
<dbReference type="PANTHER" id="PTHR24118:SF100">
    <property type="entry name" value="FYVE-TYPE DOMAIN-CONTAINING PROTEIN"/>
    <property type="match status" value="1"/>
</dbReference>
<feature type="repeat" description="ANK" evidence="1">
    <location>
        <begin position="450"/>
        <end position="477"/>
    </location>
</feature>
<reference evidence="2" key="1">
    <citation type="journal article" date="2016" name="Sci. Rep.">
        <title>Molecular characterization of firefly nuptial gifts: a multi-omics approach sheds light on postcopulatory sexual selection.</title>
        <authorList>
            <person name="Al-Wathiqui N."/>
            <person name="Fallon T.R."/>
            <person name="South A."/>
            <person name="Weng J.K."/>
            <person name="Lewis S.M."/>
        </authorList>
    </citation>
    <scope>NUCLEOTIDE SEQUENCE</scope>
</reference>
<feature type="repeat" description="ANK" evidence="1">
    <location>
        <begin position="411"/>
        <end position="443"/>
    </location>
</feature>
<evidence type="ECO:0000313" key="4">
    <source>
        <dbReference type="Proteomes" id="UP000327044"/>
    </source>
</evidence>
<dbReference type="EMBL" id="VVIM01000005">
    <property type="protein sequence ID" value="KAB0799220.1"/>
    <property type="molecule type" value="Genomic_DNA"/>
</dbReference>
<feature type="repeat" description="ANK" evidence="1">
    <location>
        <begin position="106"/>
        <end position="138"/>
    </location>
</feature>
<keyword evidence="4" id="KW-1185">Reference proteome</keyword>
<dbReference type="AlphaFoldDB" id="A0A1Y1NFX9"/>
<feature type="repeat" description="ANK" evidence="1">
    <location>
        <begin position="236"/>
        <end position="268"/>
    </location>
</feature>
<sequence>MFNMNINYSLICAVRNGDMGRVRRLIDAYGQSASNAWPEGYVFLRGAIKNDQPEIAKLLLNGCNVMVNSRNTLTDTPLHFAVRNGNLEIVDMLLDRHAEINAKNVDGTTPLHIAVENGHENLVKLLLERGADVNIEDRYGRSVLYVAAANKHCIIVRRILEFCPDVRSKSNRTALHVAVRERCCLIVEYLLEYGFYIERENVNDYELLDAAVTEGYLGIVEQLLKYGADVDKLTYNKLTPLHRATESKVEGVVNLLINYGADVNYKDMHGRTAIFYAARNTDLNIFYLLLPNSDTSIIDKDGQSLLHFTALETDELSTDAVDNARGAIAKMVLSQGANVNAQNRCGNTPLHIAVQSEFVQVIEALLEHNADVDCSNQWNKSPLHLSAKQGNKVITEMLLNKGANVNARERNGLTPLYKAIEGGHKNVVEVLLEHGAHLDCMIRNNLTPLLHFAAAQRCCEIIKTMLKFGADVNSRDHDGSIALHVASRNGRKEIVLTLLEYGADINVINKNNQTPLIAANCTKVYVIHYNLINEWDLDIDYEHDSLDLTGDILQCHIVKMTTAGLYVSRENLDAMYQWYGKMDNFENDCEQEIVTMKSEKIYNTNITFYDILSKGINQLVLCIRNEHITSVLKPDNIGKKFPLYCSMLQDRVRKGLERKRLLEQGDRIFQFLRKNLPSLPLPCTERIFSYLSNKDLKNFIGAGEW</sequence>
<feature type="repeat" description="ANK" evidence="1">
    <location>
        <begin position="73"/>
        <end position="105"/>
    </location>
</feature>
<dbReference type="Gene3D" id="1.25.40.20">
    <property type="entry name" value="Ankyrin repeat-containing domain"/>
    <property type="match status" value="5"/>
</dbReference>
<dbReference type="SMART" id="SM00248">
    <property type="entry name" value="ANK"/>
    <property type="match status" value="15"/>
</dbReference>
<dbReference type="EMBL" id="GEZM01003611">
    <property type="protein sequence ID" value="JAV96679.1"/>
    <property type="molecule type" value="Transcribed_RNA"/>
</dbReference>
<reference evidence="3" key="3">
    <citation type="submission" date="2019-08" db="EMBL/GenBank/DDBJ databases">
        <authorList>
            <consortium name="Photinus pyralis genome working group"/>
            <person name="Fallon T.R."/>
            <person name="Sander Lower S.E."/>
            <person name="Weng J.-K."/>
        </authorList>
    </citation>
    <scope>NUCLEOTIDE SEQUENCE</scope>
    <source>
        <strain evidence="3">1611_PpyrPB1</strain>
        <tissue evidence="3">Whole body</tissue>
    </source>
</reference>
<name>A0A1Y1NFX9_PHOPY</name>
<accession>A0A1Y1NFX9</accession>
<dbReference type="SUPFAM" id="SSF48403">
    <property type="entry name" value="Ankyrin repeat"/>
    <property type="match status" value="2"/>
</dbReference>
<feature type="repeat" description="ANK" evidence="1">
    <location>
        <begin position="478"/>
        <end position="510"/>
    </location>
</feature>
<dbReference type="InterPro" id="IPR002110">
    <property type="entry name" value="Ankyrin_rpt"/>
</dbReference>
<dbReference type="Pfam" id="PF12796">
    <property type="entry name" value="Ank_2"/>
    <property type="match status" value="4"/>
</dbReference>
<reference evidence="3 4" key="2">
    <citation type="journal article" date="2018" name="Elife">
        <title>Firefly genomes illuminate parallel origins of bioluminescence in beetles.</title>
        <authorList>
            <person name="Fallon T.R."/>
            <person name="Lower S.E."/>
            <person name="Chang C.H."/>
            <person name="Bessho-Uehara M."/>
            <person name="Martin G.J."/>
            <person name="Bewick A.J."/>
            <person name="Behringer M."/>
            <person name="Debat H.J."/>
            <person name="Wong I."/>
            <person name="Day J.C."/>
            <person name="Suvorov A."/>
            <person name="Silva C.J."/>
            <person name="Stanger-Hall K.F."/>
            <person name="Hall D.W."/>
            <person name="Schmitz R.J."/>
            <person name="Nelson D.R."/>
            <person name="Lewis S.M."/>
            <person name="Shigenobu S."/>
            <person name="Bybee S.M."/>
            <person name="Larracuente A.M."/>
            <person name="Oba Y."/>
            <person name="Weng J.K."/>
        </authorList>
    </citation>
    <scope>NUCLEOTIDE SEQUENCE [LARGE SCALE GENOMIC DNA]</scope>
    <source>
        <strain evidence="3">1611_PpyrPB1</strain>
        <tissue evidence="3">Whole body</tissue>
    </source>
</reference>
<feature type="repeat" description="ANK" evidence="1">
    <location>
        <begin position="203"/>
        <end position="235"/>
    </location>
</feature>
<dbReference type="InParanoid" id="A0A1Y1NFX9"/>
<feature type="repeat" description="ANK" evidence="1">
    <location>
        <begin position="345"/>
        <end position="377"/>
    </location>
</feature>
<dbReference type="Pfam" id="PF00023">
    <property type="entry name" value="Ank"/>
    <property type="match status" value="1"/>
</dbReference>
<organism evidence="2">
    <name type="scientific">Photinus pyralis</name>
    <name type="common">Common eastern firefly</name>
    <name type="synonym">Lampyris pyralis</name>
    <dbReference type="NCBI Taxonomy" id="7054"/>
    <lineage>
        <taxon>Eukaryota</taxon>
        <taxon>Metazoa</taxon>
        <taxon>Ecdysozoa</taxon>
        <taxon>Arthropoda</taxon>
        <taxon>Hexapoda</taxon>
        <taxon>Insecta</taxon>
        <taxon>Pterygota</taxon>
        <taxon>Neoptera</taxon>
        <taxon>Endopterygota</taxon>
        <taxon>Coleoptera</taxon>
        <taxon>Polyphaga</taxon>
        <taxon>Elateriformia</taxon>
        <taxon>Elateroidea</taxon>
        <taxon>Lampyridae</taxon>
        <taxon>Lampyrinae</taxon>
        <taxon>Photinus</taxon>
    </lineage>
</organism>
<feature type="repeat" description="ANK" evidence="1">
    <location>
        <begin position="378"/>
        <end position="410"/>
    </location>
</feature>
<feature type="repeat" description="ANK" evidence="1">
    <location>
        <begin position="170"/>
        <end position="202"/>
    </location>
</feature>
<gene>
    <name evidence="3" type="ORF">PPYR_07100</name>
</gene>
<evidence type="ECO:0000313" key="3">
    <source>
        <dbReference type="EMBL" id="KAB0799220.1"/>
    </source>
</evidence>
<dbReference type="OrthoDB" id="7772680at2759"/>
<dbReference type="InterPro" id="IPR036770">
    <property type="entry name" value="Ankyrin_rpt-contain_sf"/>
</dbReference>
<dbReference type="PROSITE" id="PS50297">
    <property type="entry name" value="ANK_REP_REGION"/>
    <property type="match status" value="8"/>
</dbReference>